<dbReference type="EMBL" id="JAFLQZ010000006">
    <property type="protein sequence ID" value="MBO0358457.1"/>
    <property type="molecule type" value="Genomic_DNA"/>
</dbReference>
<name>A0A939EWF8_9BACT</name>
<gene>
    <name evidence="1" type="ORF">J0X19_10915</name>
</gene>
<proteinExistence type="predicted"/>
<accession>A0A939EWF8</accession>
<evidence type="ECO:0000313" key="2">
    <source>
        <dbReference type="Proteomes" id="UP000664144"/>
    </source>
</evidence>
<protein>
    <submittedName>
        <fullName evidence="1">Uncharacterized protein</fullName>
    </submittedName>
</protein>
<reference evidence="1" key="1">
    <citation type="submission" date="2021-03" db="EMBL/GenBank/DDBJ databases">
        <authorList>
            <person name="Kim M.K."/>
        </authorList>
    </citation>
    <scope>NUCLEOTIDE SEQUENCE</scope>
    <source>
        <strain evidence="1">BT186</strain>
    </source>
</reference>
<dbReference type="AlphaFoldDB" id="A0A939EWF8"/>
<organism evidence="1 2">
    <name type="scientific">Hymenobacter telluris</name>
    <dbReference type="NCBI Taxonomy" id="2816474"/>
    <lineage>
        <taxon>Bacteria</taxon>
        <taxon>Pseudomonadati</taxon>
        <taxon>Bacteroidota</taxon>
        <taxon>Cytophagia</taxon>
        <taxon>Cytophagales</taxon>
        <taxon>Hymenobacteraceae</taxon>
        <taxon>Hymenobacter</taxon>
    </lineage>
</organism>
<dbReference type="RefSeq" id="WP_206984398.1">
    <property type="nucleotide sequence ID" value="NZ_JAFLQZ010000006.1"/>
</dbReference>
<keyword evidence="2" id="KW-1185">Reference proteome</keyword>
<dbReference type="Proteomes" id="UP000664144">
    <property type="component" value="Unassembled WGS sequence"/>
</dbReference>
<comment type="caution">
    <text evidence="1">The sequence shown here is derived from an EMBL/GenBank/DDBJ whole genome shotgun (WGS) entry which is preliminary data.</text>
</comment>
<sequence length="106" mass="12034">MENIYPRLQQLRAELEGSATSPEHGLSVLYAIRRELLRHYHEMPFAQLLICPPELRDQFYKNQLALQQAPAFPAPSASAQFASTVQALSVLEQVATCRRKQEQLLA</sequence>
<evidence type="ECO:0000313" key="1">
    <source>
        <dbReference type="EMBL" id="MBO0358457.1"/>
    </source>
</evidence>